<accession>A0AAD7IYU1</accession>
<dbReference type="Proteomes" id="UP001215280">
    <property type="component" value="Unassembled WGS sequence"/>
</dbReference>
<dbReference type="InterPro" id="IPR037175">
    <property type="entry name" value="KFase_sf"/>
</dbReference>
<evidence type="ECO:0000313" key="2">
    <source>
        <dbReference type="EMBL" id="KAJ7753424.1"/>
    </source>
</evidence>
<protein>
    <submittedName>
        <fullName evidence="2">Uncharacterized protein</fullName>
    </submittedName>
</protein>
<evidence type="ECO:0000313" key="3">
    <source>
        <dbReference type="Proteomes" id="UP001215280"/>
    </source>
</evidence>
<organism evidence="2 3">
    <name type="scientific">Mycena maculata</name>
    <dbReference type="NCBI Taxonomy" id="230809"/>
    <lineage>
        <taxon>Eukaryota</taxon>
        <taxon>Fungi</taxon>
        <taxon>Dikarya</taxon>
        <taxon>Basidiomycota</taxon>
        <taxon>Agaricomycotina</taxon>
        <taxon>Agaricomycetes</taxon>
        <taxon>Agaricomycetidae</taxon>
        <taxon>Agaricales</taxon>
        <taxon>Marasmiineae</taxon>
        <taxon>Mycenaceae</taxon>
        <taxon>Mycena</taxon>
    </lineage>
</organism>
<dbReference type="GO" id="GO:0004061">
    <property type="term" value="F:arylformamidase activity"/>
    <property type="evidence" value="ECO:0007669"/>
    <property type="project" value="InterPro"/>
</dbReference>
<gene>
    <name evidence="2" type="ORF">DFH07DRAFT_1061520</name>
</gene>
<dbReference type="PANTHER" id="PTHR34861:SF10">
    <property type="entry name" value="CYCLASE"/>
    <property type="match status" value="1"/>
</dbReference>
<dbReference type="Gene3D" id="3.50.30.50">
    <property type="entry name" value="Putative cyclase"/>
    <property type="match status" value="1"/>
</dbReference>
<dbReference type="Pfam" id="PF04199">
    <property type="entry name" value="Cyclase"/>
    <property type="match status" value="1"/>
</dbReference>
<dbReference type="GO" id="GO:0019441">
    <property type="term" value="P:L-tryptophan catabolic process to kynurenine"/>
    <property type="evidence" value="ECO:0007669"/>
    <property type="project" value="InterPro"/>
</dbReference>
<dbReference type="EMBL" id="JARJLG010000071">
    <property type="protein sequence ID" value="KAJ7753424.1"/>
    <property type="molecule type" value="Genomic_DNA"/>
</dbReference>
<dbReference type="AlphaFoldDB" id="A0AAD7IYU1"/>
<comment type="similarity">
    <text evidence="1">Belongs to the Cyclase 1 superfamily.</text>
</comment>
<dbReference type="InterPro" id="IPR007325">
    <property type="entry name" value="KFase/CYL"/>
</dbReference>
<keyword evidence="3" id="KW-1185">Reference proteome</keyword>
<evidence type="ECO:0000256" key="1">
    <source>
        <dbReference type="ARBA" id="ARBA00007865"/>
    </source>
</evidence>
<proteinExistence type="inferred from homology"/>
<sequence length="389" mass="43777">MAAKRLMNVVGHVTPSFQSQKGDGCAWDVWSAGDQLGMVNLLTDKVVLIAAREIKMGRAVSLNWPLNFPEKPLWGRIAPEINMKIKNPGTCIKDDEIHINTQSGTQWDGLRHFPLIEHGVLYNKFSRPYFVTENLCLIRAETVCASTPSLTALLASRITRSTPPMPGSAFRIGRRMESVDVACCLTSSRTRRRLPQIRRSRVGDSAYAVSVPELEACAQAQGVKFQRGDILILRVGFTKKYYEASQAEREALQGKPETFTGIEQSEDMKRFLWDNHFAATASDQPALERWPTPQGTPHMHQTLLGFVPFQTWYVTFTQWDITDYGDAHWGILENLSEVCALHILLFLLAIEHVCSSRSFFHSISSISLMSLRQHRRVSSPPNVAVTIYS</sequence>
<comment type="caution">
    <text evidence="2">The sequence shown here is derived from an EMBL/GenBank/DDBJ whole genome shotgun (WGS) entry which is preliminary data.</text>
</comment>
<dbReference type="PANTHER" id="PTHR34861">
    <property type="match status" value="1"/>
</dbReference>
<name>A0AAD7IYU1_9AGAR</name>
<reference evidence="2" key="1">
    <citation type="submission" date="2023-03" db="EMBL/GenBank/DDBJ databases">
        <title>Massive genome expansion in bonnet fungi (Mycena s.s.) driven by repeated elements and novel gene families across ecological guilds.</title>
        <authorList>
            <consortium name="Lawrence Berkeley National Laboratory"/>
            <person name="Harder C.B."/>
            <person name="Miyauchi S."/>
            <person name="Viragh M."/>
            <person name="Kuo A."/>
            <person name="Thoen E."/>
            <person name="Andreopoulos B."/>
            <person name="Lu D."/>
            <person name="Skrede I."/>
            <person name="Drula E."/>
            <person name="Henrissat B."/>
            <person name="Morin E."/>
            <person name="Kohler A."/>
            <person name="Barry K."/>
            <person name="LaButti K."/>
            <person name="Morin E."/>
            <person name="Salamov A."/>
            <person name="Lipzen A."/>
            <person name="Mereny Z."/>
            <person name="Hegedus B."/>
            <person name="Baldrian P."/>
            <person name="Stursova M."/>
            <person name="Weitz H."/>
            <person name="Taylor A."/>
            <person name="Grigoriev I.V."/>
            <person name="Nagy L.G."/>
            <person name="Martin F."/>
            <person name="Kauserud H."/>
        </authorList>
    </citation>
    <scope>NUCLEOTIDE SEQUENCE</scope>
    <source>
        <strain evidence="2">CBHHK188m</strain>
    </source>
</reference>